<evidence type="ECO:0000313" key="1">
    <source>
        <dbReference type="EMBL" id="KAJ2860558.1"/>
    </source>
</evidence>
<dbReference type="EMBL" id="JANBUY010000288">
    <property type="protein sequence ID" value="KAJ2860558.1"/>
    <property type="molecule type" value="Genomic_DNA"/>
</dbReference>
<reference evidence="1" key="1">
    <citation type="submission" date="2022-07" db="EMBL/GenBank/DDBJ databases">
        <title>Phylogenomic reconstructions and comparative analyses of Kickxellomycotina fungi.</title>
        <authorList>
            <person name="Reynolds N.K."/>
            <person name="Stajich J.E."/>
            <person name="Barry K."/>
            <person name="Grigoriev I.V."/>
            <person name="Crous P."/>
            <person name="Smith M.E."/>
        </authorList>
    </citation>
    <scope>NUCLEOTIDE SEQUENCE</scope>
    <source>
        <strain evidence="1">RSA 476</strain>
    </source>
</reference>
<protein>
    <submittedName>
        <fullName evidence="1">Uncharacterized protein</fullName>
    </submittedName>
</protein>
<evidence type="ECO:0000313" key="2">
    <source>
        <dbReference type="Proteomes" id="UP001140074"/>
    </source>
</evidence>
<dbReference type="AlphaFoldDB" id="A0A9W8IG19"/>
<accession>A0A9W8IG19</accession>
<keyword evidence="2" id="KW-1185">Reference proteome</keyword>
<sequence>MADTEDLDDIHGFFQFANVSDSEDDDGLFVSAKPRTVEFDVHAINYTPKIDEDEWFDRSQTTDVTDWINTHTGMDEVTFTVQRLYFKGEYGCAADICKQAVAALAKKHGPNMRVAYMRELLEIGAKSAIREDDMDKLEYFYDWYEQCGGKNPGYSSFRAEALTKLRRLDQALEQHIEYLDQRRLDAHVWELFGELLVTMGDSQPYVGTDVQMSWLRLALGAFFVSHSVIRGCKGWKSCELAIKRKKLQTEQLLKLARETLRKVSPSAASVTNGNDFEDRVWELCKAELVLDEATQQRLLQNCTDRLATSVKWIFAHLSLGSLDDVADEDDEEKNAADL</sequence>
<comment type="caution">
    <text evidence="1">The sequence shown here is derived from an EMBL/GenBank/DDBJ whole genome shotgun (WGS) entry which is preliminary data.</text>
</comment>
<name>A0A9W8IG19_9FUNG</name>
<organism evidence="1 2">
    <name type="scientific">Coemansia aciculifera</name>
    <dbReference type="NCBI Taxonomy" id="417176"/>
    <lineage>
        <taxon>Eukaryota</taxon>
        <taxon>Fungi</taxon>
        <taxon>Fungi incertae sedis</taxon>
        <taxon>Zoopagomycota</taxon>
        <taxon>Kickxellomycotina</taxon>
        <taxon>Kickxellomycetes</taxon>
        <taxon>Kickxellales</taxon>
        <taxon>Kickxellaceae</taxon>
        <taxon>Coemansia</taxon>
    </lineage>
</organism>
<dbReference type="Proteomes" id="UP001140074">
    <property type="component" value="Unassembled WGS sequence"/>
</dbReference>
<gene>
    <name evidence="1" type="ORF">GGH94_005437</name>
</gene>
<proteinExistence type="predicted"/>